<accession>A0A1B6MJR8</accession>
<feature type="non-terminal residue" evidence="2">
    <location>
        <position position="1"/>
    </location>
</feature>
<dbReference type="Gene3D" id="1.20.1070.10">
    <property type="entry name" value="Rhodopsin 7-helix transmembrane proteins"/>
    <property type="match status" value="1"/>
</dbReference>
<feature type="transmembrane region" description="Helical" evidence="1">
    <location>
        <begin position="118"/>
        <end position="140"/>
    </location>
</feature>
<gene>
    <name evidence="2" type="ORF">g.8234</name>
</gene>
<proteinExistence type="predicted"/>
<feature type="transmembrane region" description="Helical" evidence="1">
    <location>
        <begin position="172"/>
        <end position="190"/>
    </location>
</feature>
<feature type="non-terminal residue" evidence="2">
    <location>
        <position position="274"/>
    </location>
</feature>
<dbReference type="PANTHER" id="PTHR47154">
    <property type="entry name" value="G-PROTEIN COUPLED RECEPTOR MTH-RELATED"/>
    <property type="match status" value="1"/>
</dbReference>
<evidence type="ECO:0000256" key="1">
    <source>
        <dbReference type="SAM" id="Phobius"/>
    </source>
</evidence>
<name>A0A1B6MJR8_9HEMI</name>
<keyword evidence="1" id="KW-0812">Transmembrane</keyword>
<protein>
    <recommendedName>
        <fullName evidence="3">G-protein coupled receptors family 2 profile 2 domain-containing protein</fullName>
    </recommendedName>
</protein>
<dbReference type="GO" id="GO:0005886">
    <property type="term" value="C:plasma membrane"/>
    <property type="evidence" value="ECO:0007669"/>
    <property type="project" value="TreeGrafter"/>
</dbReference>
<keyword evidence="1" id="KW-0472">Membrane</keyword>
<sequence>KFSRTLELVSTMNSTFHVFSETYVSGNLSSAFSNVTDSIPTGLREFYLSENGFDLRTFYDFYVLDNNTFLAISHDKPLDQSRNCLEVTSTGVFVVRNCSDSVEEESGSGEIKEGARRLIETMMTISVVLNAVSFAAFTLIPRLRSGYGYGLMCYVAARCVKTVATMIFYTEWLNLLFLPCVVLAGSIQFLETASRAWQVVIAYQMCSAFRPGSRGTEGTQVTEGRLLYNGLAWGLPLGLALITLLVDFVPGTPNILRPLYGQPSCWYNNLTSLY</sequence>
<evidence type="ECO:0000313" key="2">
    <source>
        <dbReference type="EMBL" id="JAT36153.1"/>
    </source>
</evidence>
<dbReference type="EMBL" id="GEBQ01003824">
    <property type="protein sequence ID" value="JAT36153.1"/>
    <property type="molecule type" value="Transcribed_RNA"/>
</dbReference>
<dbReference type="GO" id="GO:0008528">
    <property type="term" value="F:G protein-coupled peptide receptor activity"/>
    <property type="evidence" value="ECO:0007669"/>
    <property type="project" value="TreeGrafter"/>
</dbReference>
<evidence type="ECO:0008006" key="3">
    <source>
        <dbReference type="Google" id="ProtNLM"/>
    </source>
</evidence>
<organism evidence="2">
    <name type="scientific">Graphocephala atropunctata</name>
    <dbReference type="NCBI Taxonomy" id="36148"/>
    <lineage>
        <taxon>Eukaryota</taxon>
        <taxon>Metazoa</taxon>
        <taxon>Ecdysozoa</taxon>
        <taxon>Arthropoda</taxon>
        <taxon>Hexapoda</taxon>
        <taxon>Insecta</taxon>
        <taxon>Pterygota</taxon>
        <taxon>Neoptera</taxon>
        <taxon>Paraneoptera</taxon>
        <taxon>Hemiptera</taxon>
        <taxon>Auchenorrhyncha</taxon>
        <taxon>Membracoidea</taxon>
        <taxon>Cicadellidae</taxon>
        <taxon>Cicadellinae</taxon>
        <taxon>Cicadellini</taxon>
        <taxon>Graphocephala</taxon>
    </lineage>
</organism>
<keyword evidence="1" id="KW-1133">Transmembrane helix</keyword>
<dbReference type="AlphaFoldDB" id="A0A1B6MJR8"/>
<reference evidence="2" key="1">
    <citation type="submission" date="2015-11" db="EMBL/GenBank/DDBJ databases">
        <title>De novo transcriptome assembly of four potential Pierce s Disease insect vectors from Arizona vineyards.</title>
        <authorList>
            <person name="Tassone E.E."/>
        </authorList>
    </citation>
    <scope>NUCLEOTIDE SEQUENCE</scope>
</reference>
<dbReference type="PANTHER" id="PTHR47154:SF2">
    <property type="entry name" value="G-PROTEIN COUPLED RECEPTOR MTH-RELATED"/>
    <property type="match status" value="1"/>
</dbReference>
<feature type="transmembrane region" description="Helical" evidence="1">
    <location>
        <begin position="231"/>
        <end position="249"/>
    </location>
</feature>
<dbReference type="InterPro" id="IPR051384">
    <property type="entry name" value="Mth_GPCR"/>
</dbReference>